<dbReference type="EMBL" id="AXCN02000729">
    <property type="status" value="NOT_ANNOTATED_CDS"/>
    <property type="molecule type" value="Genomic_DNA"/>
</dbReference>
<dbReference type="AlphaFoldDB" id="A0A182QRB3"/>
<dbReference type="InterPro" id="IPR036846">
    <property type="entry name" value="GM2-AP_sf"/>
</dbReference>
<accession>A0A182QRB3</accession>
<protein>
    <recommendedName>
        <fullName evidence="4">MD-2-related lipid-recognition domain-containing protein</fullName>
    </recommendedName>
</protein>
<evidence type="ECO:0000313" key="2">
    <source>
        <dbReference type="EnsemblMetazoa" id="AFAF015316-PA"/>
    </source>
</evidence>
<evidence type="ECO:0000256" key="1">
    <source>
        <dbReference type="ARBA" id="ARBA00022729"/>
    </source>
</evidence>
<keyword evidence="3" id="KW-1185">Reference proteome</keyword>
<dbReference type="VEuPathDB" id="VectorBase:AFAF015316"/>
<dbReference type="Gene3D" id="2.70.220.10">
    <property type="entry name" value="Ganglioside GM2 activator"/>
    <property type="match status" value="1"/>
</dbReference>
<dbReference type="STRING" id="69004.A0A182QRB3"/>
<name>A0A182QRB3_9DIPT</name>
<reference evidence="3" key="1">
    <citation type="submission" date="2014-01" db="EMBL/GenBank/DDBJ databases">
        <title>The Genome Sequence of Anopheles farauti FAR1 (V2).</title>
        <authorList>
            <consortium name="The Broad Institute Genomics Platform"/>
            <person name="Neafsey D.E."/>
            <person name="Besansky N."/>
            <person name="Howell P."/>
            <person name="Walton C."/>
            <person name="Young S.K."/>
            <person name="Zeng Q."/>
            <person name="Gargeya S."/>
            <person name="Fitzgerald M."/>
            <person name="Haas B."/>
            <person name="Abouelleil A."/>
            <person name="Allen A.W."/>
            <person name="Alvarado L."/>
            <person name="Arachchi H.M."/>
            <person name="Berlin A.M."/>
            <person name="Chapman S.B."/>
            <person name="Gainer-Dewar J."/>
            <person name="Goldberg J."/>
            <person name="Griggs A."/>
            <person name="Gujja S."/>
            <person name="Hansen M."/>
            <person name="Howarth C."/>
            <person name="Imamovic A."/>
            <person name="Ireland A."/>
            <person name="Larimer J."/>
            <person name="McCowan C."/>
            <person name="Murphy C."/>
            <person name="Pearson M."/>
            <person name="Poon T.W."/>
            <person name="Priest M."/>
            <person name="Roberts A."/>
            <person name="Saif S."/>
            <person name="Shea T."/>
            <person name="Sisk P."/>
            <person name="Sykes S."/>
            <person name="Wortman J."/>
            <person name="Nusbaum C."/>
            <person name="Birren B."/>
        </authorList>
    </citation>
    <scope>NUCLEOTIDE SEQUENCE [LARGE SCALE GENOMIC DNA]</scope>
    <source>
        <strain evidence="3">FAR1</strain>
    </source>
</reference>
<proteinExistence type="predicted"/>
<evidence type="ECO:0008006" key="4">
    <source>
        <dbReference type="Google" id="ProtNLM"/>
    </source>
</evidence>
<sequence>MLPNYSVSSYSAENTFNCTLRSSEEIEGPLKYTATIQRCEMDLSKCEFFNTIETDALCELFSDPTFTARFLNSVSPPLTCPTKPGDYVFLNNKWDLSAVVRLPGSAYRWNIVTTVDQIATGRTVFCSEMMARIVVLRKKSNRIKH</sequence>
<keyword evidence="1" id="KW-0732">Signal</keyword>
<evidence type="ECO:0000313" key="3">
    <source>
        <dbReference type="Proteomes" id="UP000075886"/>
    </source>
</evidence>
<dbReference type="Proteomes" id="UP000075886">
    <property type="component" value="Unassembled WGS sequence"/>
</dbReference>
<dbReference type="EnsemblMetazoa" id="AFAF015316-RA">
    <property type="protein sequence ID" value="AFAF015316-PA"/>
    <property type="gene ID" value="AFAF015316"/>
</dbReference>
<reference evidence="2" key="2">
    <citation type="submission" date="2020-05" db="UniProtKB">
        <authorList>
            <consortium name="EnsemblMetazoa"/>
        </authorList>
    </citation>
    <scope>IDENTIFICATION</scope>
    <source>
        <strain evidence="2">FAR1</strain>
    </source>
</reference>
<organism evidence="2 3">
    <name type="scientific">Anopheles farauti</name>
    <dbReference type="NCBI Taxonomy" id="69004"/>
    <lineage>
        <taxon>Eukaryota</taxon>
        <taxon>Metazoa</taxon>
        <taxon>Ecdysozoa</taxon>
        <taxon>Arthropoda</taxon>
        <taxon>Hexapoda</taxon>
        <taxon>Insecta</taxon>
        <taxon>Pterygota</taxon>
        <taxon>Neoptera</taxon>
        <taxon>Endopterygota</taxon>
        <taxon>Diptera</taxon>
        <taxon>Nematocera</taxon>
        <taxon>Culicoidea</taxon>
        <taxon>Culicidae</taxon>
        <taxon>Anophelinae</taxon>
        <taxon>Anopheles</taxon>
    </lineage>
</organism>